<name>A0ABN2SNP2_9ACTN</name>
<proteinExistence type="predicted"/>
<dbReference type="Proteomes" id="UP001501585">
    <property type="component" value="Unassembled WGS sequence"/>
</dbReference>
<evidence type="ECO:0000313" key="3">
    <source>
        <dbReference type="Proteomes" id="UP001501585"/>
    </source>
</evidence>
<comment type="caution">
    <text evidence="2">The sequence shown here is derived from an EMBL/GenBank/DDBJ whole genome shotgun (WGS) entry which is preliminary data.</text>
</comment>
<evidence type="ECO:0000256" key="1">
    <source>
        <dbReference type="SAM" id="MobiDB-lite"/>
    </source>
</evidence>
<reference evidence="2 3" key="1">
    <citation type="journal article" date="2019" name="Int. J. Syst. Evol. Microbiol.">
        <title>The Global Catalogue of Microorganisms (GCM) 10K type strain sequencing project: providing services to taxonomists for standard genome sequencing and annotation.</title>
        <authorList>
            <consortium name="The Broad Institute Genomics Platform"/>
            <consortium name="The Broad Institute Genome Sequencing Center for Infectious Disease"/>
            <person name="Wu L."/>
            <person name="Ma J."/>
        </authorList>
    </citation>
    <scope>NUCLEOTIDE SEQUENCE [LARGE SCALE GENOMIC DNA]</scope>
    <source>
        <strain evidence="2 3">JCM 15313</strain>
    </source>
</reference>
<evidence type="ECO:0000313" key="2">
    <source>
        <dbReference type="EMBL" id="GAA1989898.1"/>
    </source>
</evidence>
<keyword evidence="3" id="KW-1185">Reference proteome</keyword>
<organism evidence="2 3">
    <name type="scientific">Nocardiopsis rhodophaea</name>
    <dbReference type="NCBI Taxonomy" id="280238"/>
    <lineage>
        <taxon>Bacteria</taxon>
        <taxon>Bacillati</taxon>
        <taxon>Actinomycetota</taxon>
        <taxon>Actinomycetes</taxon>
        <taxon>Streptosporangiales</taxon>
        <taxon>Nocardiopsidaceae</taxon>
        <taxon>Nocardiopsis</taxon>
    </lineage>
</organism>
<sequence length="79" mass="8654">MAYVPASGHPGLTVDHLHKNKTWTGAIPTLELLAADAVHRETDRFGARLRRRRLRHADSRNGIRGTRSAKVGTSALTAD</sequence>
<protein>
    <submittedName>
        <fullName evidence="2">Uncharacterized protein</fullName>
    </submittedName>
</protein>
<accession>A0ABN2SNP2</accession>
<feature type="region of interest" description="Disordered" evidence="1">
    <location>
        <begin position="56"/>
        <end position="79"/>
    </location>
</feature>
<dbReference type="EMBL" id="BAAAPC010000005">
    <property type="protein sequence ID" value="GAA1989898.1"/>
    <property type="molecule type" value="Genomic_DNA"/>
</dbReference>
<gene>
    <name evidence="2" type="ORF">GCM10009799_14640</name>
</gene>